<evidence type="ECO:0000259" key="3">
    <source>
        <dbReference type="SMART" id="SM00477"/>
    </source>
</evidence>
<keyword evidence="2" id="KW-0479">Metal-binding</keyword>
<dbReference type="GO" id="GO:0004519">
    <property type="term" value="F:endonuclease activity"/>
    <property type="evidence" value="ECO:0007669"/>
    <property type="project" value="TreeGrafter"/>
</dbReference>
<dbReference type="Gene3D" id="2.40.10.10">
    <property type="entry name" value="Trypsin-like serine proteases"/>
    <property type="match status" value="2"/>
</dbReference>
<dbReference type="SMART" id="SM00892">
    <property type="entry name" value="Endonuclease_NS"/>
    <property type="match status" value="1"/>
</dbReference>
<dbReference type="InterPro" id="IPR040255">
    <property type="entry name" value="Non-specific_endonuclease"/>
</dbReference>
<evidence type="ECO:0008006" key="7">
    <source>
        <dbReference type="Google" id="ProtNLM"/>
    </source>
</evidence>
<dbReference type="EMBL" id="PFFQ01000067">
    <property type="protein sequence ID" value="PIW13643.1"/>
    <property type="molecule type" value="Genomic_DNA"/>
</dbReference>
<accession>A0A2M7FX23</accession>
<sequence length="676" mass="75810">MTSLKHILITRVAFTWMSLAWLKGGSMGNIKTLPEDFLKLLEEQAKHHLPPDLKRNRIAHAVNSGSGVNRIDLERMVGDNDLVYTTYLERALLAVKAVCRIYVPPQVGFDGNWGTGFLVSPNLLLTNHHVIGSFQQAQAAIIEFGYELDLTGMPKISSRFRLRPDLGFITSTNPDVDPQSLDYSLIAIEDTSENGATSLSQFGFLRCNPNLGKVEAFEYVSIIQHPNKEPKCLAIRENKVVKIGDKDPKKDAFIWYMSDTAPGSSGAPVFNDDWQVIALHHSAVPASRGKGKKEEIQLLNGTWVPKEQLKLSDQDKIKYVGNEGIRISKVVADIVQQYQGTSKGVANTKFIKALIEDSEGIQTFPNVRTGTSIESVAENSSPLERVSSKVHGADYFKGRTGYNPRFLKTPLNLPKLTAKAQKFGAAAELIGSKETELKYTHFSVVLNAERKVAFFTAVNIDGSQWGTLGRETDVWFYDGRVSLDAQMGNEFYENEPQNWFDKGHLVRRLDPVWGTEEVALLANEDTFHWSNCCPQHWRFNRGKQLWQGLENYILYNTDQENVKATVFSGPVFSLDDQKHRGTAIPKAYWKIVAVEDSQEKLYSSAYIVSQEQYATGIAFEALPVEKYNTFQTTVAKIQALTGLKFPKALTDRDVMGKNSDRKLRSLADLQDISRRS</sequence>
<dbReference type="AlphaFoldDB" id="A0A2M7FX23"/>
<gene>
    <name evidence="5" type="ORF">COW36_24900</name>
</gene>
<evidence type="ECO:0000313" key="6">
    <source>
        <dbReference type="Proteomes" id="UP000231019"/>
    </source>
</evidence>
<dbReference type="Gene3D" id="3.40.570.10">
    <property type="entry name" value="Extracellular Endonuclease, subunit A"/>
    <property type="match status" value="1"/>
</dbReference>
<dbReference type="InterPro" id="IPR001604">
    <property type="entry name" value="Endo_G_ENPP1-like_dom"/>
</dbReference>
<evidence type="ECO:0000256" key="2">
    <source>
        <dbReference type="PIRSR" id="PIRSR640255-2"/>
    </source>
</evidence>
<dbReference type="SMART" id="SM00477">
    <property type="entry name" value="NUC"/>
    <property type="match status" value="1"/>
</dbReference>
<dbReference type="InterPro" id="IPR020821">
    <property type="entry name" value="ENPP1-3/EXOG-like_nuc-like"/>
</dbReference>
<dbReference type="GO" id="GO:0046872">
    <property type="term" value="F:metal ion binding"/>
    <property type="evidence" value="ECO:0007669"/>
    <property type="project" value="UniProtKB-KW"/>
</dbReference>
<organism evidence="5 6">
    <name type="scientific">bacterium (Candidatus Blackallbacteria) CG17_big_fil_post_rev_8_21_14_2_50_48_46</name>
    <dbReference type="NCBI Taxonomy" id="2014261"/>
    <lineage>
        <taxon>Bacteria</taxon>
        <taxon>Candidatus Blackallbacteria</taxon>
    </lineage>
</organism>
<dbReference type="InterPro" id="IPR044929">
    <property type="entry name" value="DNA/RNA_non-sp_Endonuclease_sf"/>
</dbReference>
<evidence type="ECO:0000313" key="5">
    <source>
        <dbReference type="EMBL" id="PIW13643.1"/>
    </source>
</evidence>
<dbReference type="Pfam" id="PF13365">
    <property type="entry name" value="Trypsin_2"/>
    <property type="match status" value="1"/>
</dbReference>
<dbReference type="InterPro" id="IPR044925">
    <property type="entry name" value="His-Me_finger_sf"/>
</dbReference>
<feature type="domain" description="ENPP1-3/EXOG-like endonuclease/phosphodiesterase" evidence="3">
    <location>
        <begin position="439"/>
        <end position="652"/>
    </location>
</feature>
<dbReference type="GO" id="GO:0016787">
    <property type="term" value="F:hydrolase activity"/>
    <property type="evidence" value="ECO:0007669"/>
    <property type="project" value="InterPro"/>
</dbReference>
<dbReference type="PANTHER" id="PTHR13966:SF5">
    <property type="entry name" value="ENDONUCLEASE G, MITOCHONDRIAL"/>
    <property type="match status" value="1"/>
</dbReference>
<protein>
    <recommendedName>
        <fullName evidence="7">Serine protease</fullName>
    </recommendedName>
</protein>
<evidence type="ECO:0000256" key="1">
    <source>
        <dbReference type="PIRSR" id="PIRSR640255-1"/>
    </source>
</evidence>
<feature type="active site" description="Proton acceptor" evidence="1">
    <location>
        <position position="504"/>
    </location>
</feature>
<dbReference type="InterPro" id="IPR043504">
    <property type="entry name" value="Peptidase_S1_PA_chymotrypsin"/>
</dbReference>
<proteinExistence type="predicted"/>
<dbReference type="InterPro" id="IPR009003">
    <property type="entry name" value="Peptidase_S1_PA"/>
</dbReference>
<dbReference type="Proteomes" id="UP000231019">
    <property type="component" value="Unassembled WGS sequence"/>
</dbReference>
<dbReference type="CDD" id="cd00091">
    <property type="entry name" value="NUC"/>
    <property type="match status" value="1"/>
</dbReference>
<dbReference type="SUPFAM" id="SSF50494">
    <property type="entry name" value="Trypsin-like serine proteases"/>
    <property type="match status" value="1"/>
</dbReference>
<dbReference type="PANTHER" id="PTHR13966">
    <property type="entry name" value="ENDONUCLEASE RELATED"/>
    <property type="match status" value="1"/>
</dbReference>
<dbReference type="SUPFAM" id="SSF54060">
    <property type="entry name" value="His-Me finger endonucleases"/>
    <property type="match status" value="1"/>
</dbReference>
<feature type="binding site" evidence="2">
    <location>
        <position position="540"/>
    </location>
    <ligand>
        <name>Mg(2+)</name>
        <dbReference type="ChEBI" id="CHEBI:18420"/>
        <note>catalytic</note>
    </ligand>
</feature>
<dbReference type="Pfam" id="PF01223">
    <property type="entry name" value="Endonuclease_NS"/>
    <property type="match status" value="1"/>
</dbReference>
<reference evidence="5 6" key="1">
    <citation type="submission" date="2017-09" db="EMBL/GenBank/DDBJ databases">
        <title>Depth-based differentiation of microbial function through sediment-hosted aquifers and enrichment of novel symbionts in the deep terrestrial subsurface.</title>
        <authorList>
            <person name="Probst A.J."/>
            <person name="Ladd B."/>
            <person name="Jarett J.K."/>
            <person name="Geller-Mcgrath D.E."/>
            <person name="Sieber C.M."/>
            <person name="Emerson J.B."/>
            <person name="Anantharaman K."/>
            <person name="Thomas B.C."/>
            <person name="Malmstrom R."/>
            <person name="Stieglmeier M."/>
            <person name="Klingl A."/>
            <person name="Woyke T."/>
            <person name="Ryan C.M."/>
            <person name="Banfield J.F."/>
        </authorList>
    </citation>
    <scope>NUCLEOTIDE SEQUENCE [LARGE SCALE GENOMIC DNA]</scope>
    <source>
        <strain evidence="5">CG17_big_fil_post_rev_8_21_14_2_50_48_46</strain>
    </source>
</reference>
<dbReference type="GO" id="GO:0003676">
    <property type="term" value="F:nucleic acid binding"/>
    <property type="evidence" value="ECO:0007669"/>
    <property type="project" value="InterPro"/>
</dbReference>
<name>A0A2M7FX23_9BACT</name>
<evidence type="ECO:0000259" key="4">
    <source>
        <dbReference type="SMART" id="SM00892"/>
    </source>
</evidence>
<feature type="domain" description="DNA/RNA non-specific endonuclease/pyrophosphatase/phosphodiesterase" evidence="4">
    <location>
        <begin position="438"/>
        <end position="652"/>
    </location>
</feature>
<comment type="caution">
    <text evidence="5">The sequence shown here is derived from an EMBL/GenBank/DDBJ whole genome shotgun (WGS) entry which is preliminary data.</text>
</comment>